<accession>A0ABT1I4L5</accession>
<comment type="caution">
    <text evidence="1">The sequence shown here is derived from an EMBL/GenBank/DDBJ whole genome shotgun (WGS) entry which is preliminary data.</text>
</comment>
<dbReference type="InterPro" id="IPR025680">
    <property type="entry name" value="DddI"/>
</dbReference>
<protein>
    <submittedName>
        <fullName evidence="1">Immunity protein Imm1</fullName>
    </submittedName>
</protein>
<name>A0ABT1I4L5_STRSD</name>
<dbReference type="Proteomes" id="UP001205311">
    <property type="component" value="Unassembled WGS sequence"/>
</dbReference>
<dbReference type="Pfam" id="PF14430">
    <property type="entry name" value="Imm1"/>
    <property type="match status" value="1"/>
</dbReference>
<reference evidence="1 2" key="1">
    <citation type="submission" date="2022-06" db="EMBL/GenBank/DDBJ databases">
        <title>Genomic Encyclopedia of Archaeal and Bacterial Type Strains, Phase II (KMG-II): from individual species to whole genera.</title>
        <authorList>
            <person name="Goeker M."/>
        </authorList>
    </citation>
    <scope>NUCLEOTIDE SEQUENCE [LARGE SCALE GENOMIC DNA]</scope>
    <source>
        <strain evidence="1 2">DSM 40477</strain>
    </source>
</reference>
<evidence type="ECO:0000313" key="2">
    <source>
        <dbReference type="Proteomes" id="UP001205311"/>
    </source>
</evidence>
<dbReference type="EMBL" id="JAMTCP010000095">
    <property type="protein sequence ID" value="MCP2262673.1"/>
    <property type="molecule type" value="Genomic_DNA"/>
</dbReference>
<sequence length="131" mass="14720">MNNVEVWWRDRSWREHSRPLIGSTAVSELVELLEREAPDGVVLRSSADDAPFVIAGMRAGRGAMYFADKDGHEWYTCADVRGEPEGEPPVYVSVDFPPGSEIPRADLEKALAEYLSRGERPSCVKWQIEEA</sequence>
<proteinExistence type="predicted"/>
<keyword evidence="2" id="KW-1185">Reference proteome</keyword>
<organism evidence="1 2">
    <name type="scientific">Streptoalloteichus tenebrarius (strain ATCC 17920 / DSM 40477 / JCM 4838 / CBS 697.72 / NBRC 16177 / NCIMB 11028 / NRRL B-12390 / A12253. 1 / ISP 5477)</name>
    <name type="common">Streptomyces tenebrarius</name>
    <dbReference type="NCBI Taxonomy" id="1933"/>
    <lineage>
        <taxon>Bacteria</taxon>
        <taxon>Bacillati</taxon>
        <taxon>Actinomycetota</taxon>
        <taxon>Actinomycetes</taxon>
        <taxon>Pseudonocardiales</taxon>
        <taxon>Pseudonocardiaceae</taxon>
        <taxon>Streptoalloteichus</taxon>
    </lineage>
</organism>
<dbReference type="RefSeq" id="WP_253674910.1">
    <property type="nucleotide sequence ID" value="NZ_JAMTCP010000095.1"/>
</dbReference>
<gene>
    <name evidence="1" type="ORF">LX15_006415</name>
</gene>
<evidence type="ECO:0000313" key="1">
    <source>
        <dbReference type="EMBL" id="MCP2262673.1"/>
    </source>
</evidence>